<accession>A0AA46PIG0</accession>
<evidence type="ECO:0008006" key="4">
    <source>
        <dbReference type="Google" id="ProtNLM"/>
    </source>
</evidence>
<dbReference type="Proteomes" id="UP001163104">
    <property type="component" value="Chromosome"/>
</dbReference>
<proteinExistence type="predicted"/>
<protein>
    <recommendedName>
        <fullName evidence="4">Transposase</fullName>
    </recommendedName>
</protein>
<evidence type="ECO:0000313" key="3">
    <source>
        <dbReference type="Proteomes" id="UP001163104"/>
    </source>
</evidence>
<feature type="compositionally biased region" description="Basic and acidic residues" evidence="1">
    <location>
        <begin position="1"/>
        <end position="18"/>
    </location>
</feature>
<sequence length="112" mass="12840">MKSKKLDDNSPTKNDVKGAKGLAQLVKDGRYAEPTTARCLCRTPCGKENWRSLTEDLKTVQGQMHSWIDRNFPEFLKVFKKWEGKAALQFLQLYALPHEIADLPIHLRKTAK</sequence>
<feature type="region of interest" description="Disordered" evidence="1">
    <location>
        <begin position="1"/>
        <end position="20"/>
    </location>
</feature>
<dbReference type="RefSeq" id="WP_053071322.1">
    <property type="nucleotide sequence ID" value="NZ_CP107027.1"/>
</dbReference>
<reference evidence="2" key="1">
    <citation type="submission" date="2022-10" db="EMBL/GenBank/DDBJ databases">
        <title>Mechanism of multi-heavy metal repair in Cytobacillus Firmus M7.</title>
        <authorList>
            <person name="Li X."/>
            <person name="Yu C."/>
        </authorList>
    </citation>
    <scope>NUCLEOTIDE SEQUENCE</scope>
    <source>
        <strain evidence="2">M7</strain>
    </source>
</reference>
<dbReference type="AlphaFoldDB" id="A0AA46PIG0"/>
<gene>
    <name evidence="2" type="ORF">OD459_25105</name>
</gene>
<organism evidence="2 3">
    <name type="scientific">Cytobacillus firmus</name>
    <name type="common">Bacillus firmus</name>
    <dbReference type="NCBI Taxonomy" id="1399"/>
    <lineage>
        <taxon>Bacteria</taxon>
        <taxon>Bacillati</taxon>
        <taxon>Bacillota</taxon>
        <taxon>Bacilli</taxon>
        <taxon>Bacillales</taxon>
        <taxon>Bacillaceae</taxon>
        <taxon>Cytobacillus</taxon>
    </lineage>
</organism>
<evidence type="ECO:0000256" key="1">
    <source>
        <dbReference type="SAM" id="MobiDB-lite"/>
    </source>
</evidence>
<evidence type="ECO:0000313" key="2">
    <source>
        <dbReference type="EMBL" id="UYG95413.1"/>
    </source>
</evidence>
<name>A0AA46PIG0_CYTFI</name>
<dbReference type="EMBL" id="CP107027">
    <property type="protein sequence ID" value="UYG95413.1"/>
    <property type="molecule type" value="Genomic_DNA"/>
</dbReference>